<evidence type="ECO:0000313" key="2">
    <source>
        <dbReference type="EMBL" id="OWK44948.1"/>
    </source>
</evidence>
<dbReference type="Proteomes" id="UP000214646">
    <property type="component" value="Unassembled WGS sequence"/>
</dbReference>
<dbReference type="AlphaFoldDB" id="A0A225E2E8"/>
<evidence type="ECO:0000313" key="3">
    <source>
        <dbReference type="Proteomes" id="UP000214646"/>
    </source>
</evidence>
<accession>A0A225E2E8</accession>
<dbReference type="EMBL" id="NIDE01000002">
    <property type="protein sequence ID" value="OWK44948.1"/>
    <property type="molecule type" value="Genomic_DNA"/>
</dbReference>
<evidence type="ECO:0000313" key="1">
    <source>
        <dbReference type="EMBL" id="OWK38896.1"/>
    </source>
</evidence>
<reference evidence="2" key="2">
    <citation type="journal article" date="2018" name="Appl. Environ. Microbiol.">
        <title>Genome Analysis of Fimbriiglobus ruber SP5(T), a Planctomycete with Confirmed Chitinolytic Capability.</title>
        <authorList>
            <person name="Ravin N.V."/>
            <person name="Rakitin A.L."/>
            <person name="Ivanova A.A."/>
            <person name="Beletsky A.V."/>
            <person name="Kulichevskaya I.S."/>
            <person name="Mardanov A.V."/>
            <person name="Dedysh S.N."/>
        </authorList>
    </citation>
    <scope>NUCLEOTIDE SEQUENCE</scope>
    <source>
        <strain evidence="2">SP5</strain>
    </source>
</reference>
<protein>
    <recommendedName>
        <fullName evidence="4">DUF4058 family protein</fullName>
    </recommendedName>
</protein>
<dbReference type="EMBL" id="NIDE01000013">
    <property type="protein sequence ID" value="OWK38896.1"/>
    <property type="molecule type" value="Genomic_DNA"/>
</dbReference>
<comment type="caution">
    <text evidence="2">The sequence shown here is derived from an EMBL/GenBank/DDBJ whole genome shotgun (WGS) entry which is preliminary data.</text>
</comment>
<name>A0A225E2E8_9BACT</name>
<organism evidence="2 3">
    <name type="scientific">Fimbriiglobus ruber</name>
    <dbReference type="NCBI Taxonomy" id="1908690"/>
    <lineage>
        <taxon>Bacteria</taxon>
        <taxon>Pseudomonadati</taxon>
        <taxon>Planctomycetota</taxon>
        <taxon>Planctomycetia</taxon>
        <taxon>Gemmatales</taxon>
        <taxon>Gemmataceae</taxon>
        <taxon>Fimbriiglobus</taxon>
    </lineage>
</organism>
<keyword evidence="3" id="KW-1185">Reference proteome</keyword>
<evidence type="ECO:0008006" key="4">
    <source>
        <dbReference type="Google" id="ProtNLM"/>
    </source>
</evidence>
<reference evidence="3" key="1">
    <citation type="submission" date="2017-06" db="EMBL/GenBank/DDBJ databases">
        <title>Genome analysis of Fimbriiglobus ruber SP5, the first member of the order Planctomycetales with confirmed chitinolytic capability.</title>
        <authorList>
            <person name="Ravin N.V."/>
            <person name="Rakitin A.L."/>
            <person name="Ivanova A.A."/>
            <person name="Beletsky A.V."/>
            <person name="Kulichevskaya I.S."/>
            <person name="Mardanov A.V."/>
            <person name="Dedysh S.N."/>
        </authorList>
    </citation>
    <scope>NUCLEOTIDE SEQUENCE [LARGE SCALE GENOMIC DNA]</scope>
    <source>
        <strain evidence="3">SP5</strain>
    </source>
</reference>
<dbReference type="Pfam" id="PF13267">
    <property type="entry name" value="DUF4058"/>
    <property type="match status" value="1"/>
</dbReference>
<proteinExistence type="predicted"/>
<sequence>MPSPFPGMDPYLEDPGLWADVHLGLICTCRELLNRHLLPKYVGRLQERDYVEYEDDPARVELVVPDRKTTGKHQTTPDIVAEPVGVIFENNLERRESWIEVLAVDTRDVVSVIEILSPSNKVKGAAGRESFLQKRREILSSNTHWIEIDLLRTGERQPFDEHIPDHEYVASVVPAGQRPTGLAWPIRLTQRLPVVGIPLRKPDADAPLDLQAALTLAYDRAAYDMTVDYTRPPKVPLSPDLAAWADQLLREKGLRKGVDG</sequence>
<gene>
    <name evidence="2" type="ORF">FRUB_01279</name>
    <name evidence="1" type="ORF">FRUB_06401</name>
</gene>
<dbReference type="InterPro" id="IPR025132">
    <property type="entry name" value="DUF4058"/>
</dbReference>